<feature type="transmembrane region" description="Helical" evidence="7">
    <location>
        <begin position="203"/>
        <end position="224"/>
    </location>
</feature>
<name>A0ABP7XKJ1_9ACTN</name>
<dbReference type="InterPro" id="IPR011701">
    <property type="entry name" value="MFS"/>
</dbReference>
<dbReference type="PANTHER" id="PTHR42718">
    <property type="entry name" value="MAJOR FACILITATOR SUPERFAMILY MULTIDRUG TRANSPORTER MFSC"/>
    <property type="match status" value="1"/>
</dbReference>
<reference evidence="10" key="1">
    <citation type="journal article" date="2019" name="Int. J. Syst. Evol. Microbiol.">
        <title>The Global Catalogue of Microorganisms (GCM) 10K type strain sequencing project: providing services to taxonomists for standard genome sequencing and annotation.</title>
        <authorList>
            <consortium name="The Broad Institute Genomics Platform"/>
            <consortium name="The Broad Institute Genome Sequencing Center for Infectious Disease"/>
            <person name="Wu L."/>
            <person name="Ma J."/>
        </authorList>
    </citation>
    <scope>NUCLEOTIDE SEQUENCE [LARGE SCALE GENOMIC DNA]</scope>
    <source>
        <strain evidence="10">JCM 16703</strain>
    </source>
</reference>
<gene>
    <name evidence="9" type="ORF">GCM10022215_25380</name>
</gene>
<feature type="transmembrane region" description="Helical" evidence="7">
    <location>
        <begin position="140"/>
        <end position="160"/>
    </location>
</feature>
<feature type="transmembrane region" description="Helical" evidence="7">
    <location>
        <begin position="230"/>
        <end position="247"/>
    </location>
</feature>
<keyword evidence="5 7" id="KW-1133">Transmembrane helix</keyword>
<proteinExistence type="predicted"/>
<evidence type="ECO:0000313" key="10">
    <source>
        <dbReference type="Proteomes" id="UP001501495"/>
    </source>
</evidence>
<dbReference type="Proteomes" id="UP001501495">
    <property type="component" value="Unassembled WGS sequence"/>
</dbReference>
<comment type="caution">
    <text evidence="9">The sequence shown here is derived from an EMBL/GenBank/DDBJ whole genome shotgun (WGS) entry which is preliminary data.</text>
</comment>
<accession>A0ABP7XKJ1</accession>
<feature type="transmembrane region" description="Helical" evidence="7">
    <location>
        <begin position="400"/>
        <end position="421"/>
    </location>
</feature>
<dbReference type="SUPFAM" id="SSF103473">
    <property type="entry name" value="MFS general substrate transporter"/>
    <property type="match status" value="1"/>
</dbReference>
<dbReference type="Pfam" id="PF07690">
    <property type="entry name" value="MFS_1"/>
    <property type="match status" value="1"/>
</dbReference>
<keyword evidence="4 7" id="KW-0812">Transmembrane</keyword>
<dbReference type="PROSITE" id="PS50850">
    <property type="entry name" value="MFS"/>
    <property type="match status" value="1"/>
</dbReference>
<feature type="transmembrane region" description="Helical" evidence="7">
    <location>
        <begin position="14"/>
        <end position="38"/>
    </location>
</feature>
<feature type="transmembrane region" description="Helical" evidence="7">
    <location>
        <begin position="107"/>
        <end position="128"/>
    </location>
</feature>
<keyword evidence="6 7" id="KW-0472">Membrane</keyword>
<evidence type="ECO:0000256" key="6">
    <source>
        <dbReference type="ARBA" id="ARBA00023136"/>
    </source>
</evidence>
<keyword evidence="10" id="KW-1185">Reference proteome</keyword>
<protein>
    <submittedName>
        <fullName evidence="9">MFS transporter</fullName>
    </submittedName>
</protein>
<sequence>MSEEIVIRAGRREWVALGVLALPLLLVSMDVSILYFAAPEIARDLDAGPAQQLWIFDVYGFVLAGMLIPMGALADRLGARRLLLIGAVAFSLTSWCAAFAGTVGHLIAARGVLGVAGATLMPSTLAMIRQLFRDERQRGVAIGAWTGVMTAGVGLGPVVSGVLLAHFWWGSVFLVNIPAMLLLLVCGPLLPSGERHAGARLDLLSAATALLSMLMTVFGIKQIAVHGLQVAPVLALVGGVGLGALFLRRQFVHEFPLIPPSLLRDRIYRAALVGATICSFAVVGNAVFMTAYLQLVLGQTPLTAALWSLVPTAGVLAAAPLAAPLGERIGPDGAAAAGLGVGAVGFVALTRIGVGDLATTLVGAGLLAAGVVMTMTVCSEKVLAALDPERAGTGSALSEAATELGGALGIALLGSIGAAGYRAAVHLPNGAIGTDAEGSLAGAAAVAVRLPTAAGRQVLASAQLAYVHGLHLAAATGAAVLLVSAIGFLVRRPLAGVHGRTEQVGATAASSRV</sequence>
<evidence type="ECO:0000256" key="3">
    <source>
        <dbReference type="ARBA" id="ARBA00022475"/>
    </source>
</evidence>
<evidence type="ECO:0000256" key="7">
    <source>
        <dbReference type="SAM" id="Phobius"/>
    </source>
</evidence>
<dbReference type="RefSeq" id="WP_344733782.1">
    <property type="nucleotide sequence ID" value="NZ_BAAAZH010000017.1"/>
</dbReference>
<evidence type="ECO:0000256" key="1">
    <source>
        <dbReference type="ARBA" id="ARBA00004651"/>
    </source>
</evidence>
<dbReference type="InterPro" id="IPR020846">
    <property type="entry name" value="MFS_dom"/>
</dbReference>
<organism evidence="9 10">
    <name type="scientific">Nocardioides fonticola</name>
    <dbReference type="NCBI Taxonomy" id="450363"/>
    <lineage>
        <taxon>Bacteria</taxon>
        <taxon>Bacillati</taxon>
        <taxon>Actinomycetota</taxon>
        <taxon>Actinomycetes</taxon>
        <taxon>Propionibacteriales</taxon>
        <taxon>Nocardioidaceae</taxon>
        <taxon>Nocardioides</taxon>
    </lineage>
</organism>
<feature type="transmembrane region" description="Helical" evidence="7">
    <location>
        <begin position="267"/>
        <end position="292"/>
    </location>
</feature>
<dbReference type="Gene3D" id="1.20.1250.20">
    <property type="entry name" value="MFS general substrate transporter like domains"/>
    <property type="match status" value="1"/>
</dbReference>
<evidence type="ECO:0000313" key="9">
    <source>
        <dbReference type="EMBL" id="GAA4120976.1"/>
    </source>
</evidence>
<feature type="transmembrane region" description="Helical" evidence="7">
    <location>
        <begin position="166"/>
        <end position="191"/>
    </location>
</feature>
<feature type="transmembrane region" description="Helical" evidence="7">
    <location>
        <begin position="82"/>
        <end position="101"/>
    </location>
</feature>
<keyword evidence="2" id="KW-0813">Transport</keyword>
<feature type="transmembrane region" description="Helical" evidence="7">
    <location>
        <begin position="304"/>
        <end position="323"/>
    </location>
</feature>
<dbReference type="PANTHER" id="PTHR42718:SF47">
    <property type="entry name" value="METHYL VIOLOGEN RESISTANCE PROTEIN SMVA"/>
    <property type="match status" value="1"/>
</dbReference>
<feature type="transmembrane region" description="Helical" evidence="7">
    <location>
        <begin position="360"/>
        <end position="379"/>
    </location>
</feature>
<feature type="transmembrane region" description="Helical" evidence="7">
    <location>
        <begin position="335"/>
        <end position="354"/>
    </location>
</feature>
<dbReference type="EMBL" id="BAAAZH010000017">
    <property type="protein sequence ID" value="GAA4120976.1"/>
    <property type="molecule type" value="Genomic_DNA"/>
</dbReference>
<keyword evidence="3" id="KW-1003">Cell membrane</keyword>
<dbReference type="InterPro" id="IPR036259">
    <property type="entry name" value="MFS_trans_sf"/>
</dbReference>
<comment type="subcellular location">
    <subcellularLocation>
        <location evidence="1">Cell membrane</location>
        <topology evidence="1">Multi-pass membrane protein</topology>
    </subcellularLocation>
</comment>
<feature type="transmembrane region" description="Helical" evidence="7">
    <location>
        <begin position="58"/>
        <end position="75"/>
    </location>
</feature>
<feature type="domain" description="Major facilitator superfamily (MFS) profile" evidence="8">
    <location>
        <begin position="16"/>
        <end position="454"/>
    </location>
</feature>
<feature type="transmembrane region" description="Helical" evidence="7">
    <location>
        <begin position="469"/>
        <end position="490"/>
    </location>
</feature>
<evidence type="ECO:0000256" key="5">
    <source>
        <dbReference type="ARBA" id="ARBA00022989"/>
    </source>
</evidence>
<evidence type="ECO:0000259" key="8">
    <source>
        <dbReference type="PROSITE" id="PS50850"/>
    </source>
</evidence>
<dbReference type="CDD" id="cd17321">
    <property type="entry name" value="MFS_MMR_MDR_like"/>
    <property type="match status" value="1"/>
</dbReference>
<evidence type="ECO:0000256" key="4">
    <source>
        <dbReference type="ARBA" id="ARBA00022692"/>
    </source>
</evidence>
<evidence type="ECO:0000256" key="2">
    <source>
        <dbReference type="ARBA" id="ARBA00022448"/>
    </source>
</evidence>